<accession>A0ABQ3VT96</accession>
<dbReference type="InterPro" id="IPR032874">
    <property type="entry name" value="DDE_dom"/>
</dbReference>
<reference evidence="3 4" key="1">
    <citation type="journal article" date="2021" name="Int. J. Syst. Evol. Microbiol.">
        <title>Reticulibacter mediterranei gen. nov., sp. nov., within the new family Reticulibacteraceae fam. nov., and Ktedonospora formicarum gen. nov., sp. nov., Ktedonobacter robiniae sp. nov., Dictyobacter formicarum sp. nov. and Dictyobacter arantiisoli sp. nov., belonging to the class Ktedonobacteria.</title>
        <authorList>
            <person name="Yabe S."/>
            <person name="Zheng Y."/>
            <person name="Wang C.M."/>
            <person name="Sakai Y."/>
            <person name="Abe K."/>
            <person name="Yokota A."/>
            <person name="Donadio S."/>
            <person name="Cavaletti L."/>
            <person name="Monciardini P."/>
        </authorList>
    </citation>
    <scope>NUCLEOTIDE SEQUENCE [LARGE SCALE GENOMIC DNA]</scope>
    <source>
        <strain evidence="3 4">SOSP1-9</strain>
    </source>
</reference>
<keyword evidence="4" id="KW-1185">Reference proteome</keyword>
<name>A0ABQ3VT96_9CHLR</name>
<dbReference type="EMBL" id="BNJJ01000037">
    <property type="protein sequence ID" value="GHO89440.1"/>
    <property type="molecule type" value="Genomic_DNA"/>
</dbReference>
<evidence type="ECO:0000313" key="3">
    <source>
        <dbReference type="EMBL" id="GHO89440.1"/>
    </source>
</evidence>
<dbReference type="PANTHER" id="PTHR35528">
    <property type="entry name" value="BLL1675 PROTEIN"/>
    <property type="match status" value="1"/>
</dbReference>
<organism evidence="3 4">
    <name type="scientific">Dictyobacter formicarum</name>
    <dbReference type="NCBI Taxonomy" id="2778368"/>
    <lineage>
        <taxon>Bacteria</taxon>
        <taxon>Bacillati</taxon>
        <taxon>Chloroflexota</taxon>
        <taxon>Ktedonobacteria</taxon>
        <taxon>Ktedonobacterales</taxon>
        <taxon>Dictyobacteraceae</taxon>
        <taxon>Dictyobacter</taxon>
    </lineage>
</organism>
<feature type="region of interest" description="Disordered" evidence="1">
    <location>
        <begin position="73"/>
        <end position="93"/>
    </location>
</feature>
<evidence type="ECO:0000313" key="4">
    <source>
        <dbReference type="Proteomes" id="UP000635565"/>
    </source>
</evidence>
<dbReference type="Proteomes" id="UP000635565">
    <property type="component" value="Unassembled WGS sequence"/>
</dbReference>
<sequence>MTSETVRQWCLKFGQIYANELRRRRPRCGDTWHLDEVYLKISGKTHSLWRAVDQDGNVLDILVQSQRNKQAAKRFFSQAPQRASIRATGDYHR</sequence>
<dbReference type="InterPro" id="IPR052183">
    <property type="entry name" value="IS_Transposase"/>
</dbReference>
<evidence type="ECO:0000256" key="1">
    <source>
        <dbReference type="SAM" id="MobiDB-lite"/>
    </source>
</evidence>
<feature type="domain" description="DDE" evidence="2">
    <location>
        <begin position="30"/>
        <end position="83"/>
    </location>
</feature>
<comment type="caution">
    <text evidence="3">The sequence shown here is derived from an EMBL/GenBank/DDBJ whole genome shotgun (WGS) entry which is preliminary data.</text>
</comment>
<dbReference type="PANTHER" id="PTHR35528:SF3">
    <property type="entry name" value="BLL1675 PROTEIN"/>
    <property type="match status" value="1"/>
</dbReference>
<dbReference type="Pfam" id="PF13610">
    <property type="entry name" value="DDE_Tnp_IS240"/>
    <property type="match status" value="1"/>
</dbReference>
<gene>
    <name evidence="3" type="ORF">KSZ_74460</name>
</gene>
<proteinExistence type="predicted"/>
<evidence type="ECO:0000259" key="2">
    <source>
        <dbReference type="Pfam" id="PF13610"/>
    </source>
</evidence>
<protein>
    <recommendedName>
        <fullName evidence="2">DDE domain-containing protein</fullName>
    </recommendedName>
</protein>